<dbReference type="Pfam" id="PF01471">
    <property type="entry name" value="PG_binding_1"/>
    <property type="match status" value="2"/>
</dbReference>
<proteinExistence type="predicted"/>
<keyword evidence="2" id="KW-0808">Transferase</keyword>
<dbReference type="GO" id="GO:0005576">
    <property type="term" value="C:extracellular region"/>
    <property type="evidence" value="ECO:0007669"/>
    <property type="project" value="TreeGrafter"/>
</dbReference>
<protein>
    <submittedName>
        <fullName evidence="10">Peptidoglycan-binding protein</fullName>
    </submittedName>
</protein>
<evidence type="ECO:0000259" key="9">
    <source>
        <dbReference type="PROSITE" id="PS52029"/>
    </source>
</evidence>
<dbReference type="GO" id="GO:0016740">
    <property type="term" value="F:transferase activity"/>
    <property type="evidence" value="ECO:0007669"/>
    <property type="project" value="UniProtKB-KW"/>
</dbReference>
<comment type="caution">
    <text evidence="10">The sequence shown here is derived from an EMBL/GenBank/DDBJ whole genome shotgun (WGS) entry which is preliminary data.</text>
</comment>
<dbReference type="InterPro" id="IPR036366">
    <property type="entry name" value="PGBDSf"/>
</dbReference>
<evidence type="ECO:0000313" key="11">
    <source>
        <dbReference type="Proteomes" id="UP000280819"/>
    </source>
</evidence>
<dbReference type="PANTHER" id="PTHR30582">
    <property type="entry name" value="L,D-TRANSPEPTIDASE"/>
    <property type="match status" value="1"/>
</dbReference>
<dbReference type="GO" id="GO:0071555">
    <property type="term" value="P:cell wall organization"/>
    <property type="evidence" value="ECO:0007669"/>
    <property type="project" value="UniProtKB-UniRule"/>
</dbReference>
<feature type="domain" description="L,D-TPase catalytic" evidence="9">
    <location>
        <begin position="264"/>
        <end position="376"/>
    </location>
</feature>
<dbReference type="OrthoDB" id="8887048at2"/>
<dbReference type="AlphaFoldDB" id="A0A3P1TDL5"/>
<dbReference type="PANTHER" id="PTHR30582:SF33">
    <property type="entry name" value="EXPORTED PROTEIN"/>
    <property type="match status" value="1"/>
</dbReference>
<evidence type="ECO:0000256" key="1">
    <source>
        <dbReference type="ARBA" id="ARBA00004752"/>
    </source>
</evidence>
<accession>A0A3P1TDL5</accession>
<comment type="pathway">
    <text evidence="1 6">Cell wall biogenesis; peptidoglycan biosynthesis.</text>
</comment>
<evidence type="ECO:0000256" key="6">
    <source>
        <dbReference type="PROSITE-ProRule" id="PRU01373"/>
    </source>
</evidence>
<dbReference type="RefSeq" id="WP_124842442.1">
    <property type="nucleotide sequence ID" value="NZ_RQZG01000001.1"/>
</dbReference>
<dbReference type="InterPro" id="IPR005490">
    <property type="entry name" value="LD_TPept_cat_dom"/>
</dbReference>
<sequence length="378" mass="41492">MRRLVVLPLLAMLAVAGCARELPATSAQPEIALPAPQESLVPEPGNDEVTPSVDPTFEATEVADEPRTEIVPTPEAVAALHSPGDSGEEIRDLQHRLLQIDWYEGGITGEFDETTRLAVEGFQGKRGLPVLGYVDQSTRDALHAMTREPTHEEKHNILVPGPALLKSGAEGDQVRDLQARLKQIAWYGRPIDGRYGPETTESVRGFQQKRQIPVTGEVDQRTLDRLHAMTRKPTEDEKNNVVPEQKEKRQASGMALDDRCLSGRVLCISKKQRKLAWVVDGQVQVVLDVRFGSEQTPTRNGSFSVGWKSRNHVSKEYGSPMPYAMFFSGGQAVHYSSDFAARGYRGASHGCVNVRDKGAIASLFDQVSVGDKVVVYAG</sequence>
<dbReference type="SUPFAM" id="SSF141523">
    <property type="entry name" value="L,D-transpeptidase catalytic domain-like"/>
    <property type="match status" value="1"/>
</dbReference>
<dbReference type="PROSITE" id="PS52029">
    <property type="entry name" value="LD_TPASE"/>
    <property type="match status" value="1"/>
</dbReference>
<dbReference type="InterPro" id="IPR050979">
    <property type="entry name" value="LD-transpeptidase"/>
</dbReference>
<name>A0A3P1TDL5_9ACTN</name>
<dbReference type="GO" id="GO:0071972">
    <property type="term" value="F:peptidoglycan L,D-transpeptidase activity"/>
    <property type="evidence" value="ECO:0007669"/>
    <property type="project" value="TreeGrafter"/>
</dbReference>
<dbReference type="Pfam" id="PF03734">
    <property type="entry name" value="YkuD"/>
    <property type="match status" value="1"/>
</dbReference>
<dbReference type="Gene3D" id="1.10.101.10">
    <property type="entry name" value="PGBD-like superfamily/PGBD"/>
    <property type="match status" value="2"/>
</dbReference>
<dbReference type="PROSITE" id="PS51257">
    <property type="entry name" value="PROKAR_LIPOPROTEIN"/>
    <property type="match status" value="1"/>
</dbReference>
<dbReference type="Gene3D" id="2.40.440.10">
    <property type="entry name" value="L,D-transpeptidase catalytic domain-like"/>
    <property type="match status" value="1"/>
</dbReference>
<evidence type="ECO:0000256" key="5">
    <source>
        <dbReference type="ARBA" id="ARBA00023316"/>
    </source>
</evidence>
<evidence type="ECO:0000256" key="2">
    <source>
        <dbReference type="ARBA" id="ARBA00022679"/>
    </source>
</evidence>
<evidence type="ECO:0000313" key="10">
    <source>
        <dbReference type="EMBL" id="RRD07330.1"/>
    </source>
</evidence>
<dbReference type="GO" id="GO:0008360">
    <property type="term" value="P:regulation of cell shape"/>
    <property type="evidence" value="ECO:0007669"/>
    <property type="project" value="UniProtKB-UniRule"/>
</dbReference>
<dbReference type="InterPro" id="IPR038063">
    <property type="entry name" value="Transpep_catalytic_dom"/>
</dbReference>
<reference evidence="10 11" key="1">
    <citation type="submission" date="2018-11" db="EMBL/GenBank/DDBJ databases">
        <title>Genomes From Bacteria Associated with the Canine Oral Cavity: a Test Case for Automated Genome-Based Taxonomic Assignment.</title>
        <authorList>
            <person name="Coil D.A."/>
            <person name="Jospin G."/>
            <person name="Darling A.E."/>
            <person name="Wallis C."/>
            <person name="Davis I.J."/>
            <person name="Harris S."/>
            <person name="Eisen J.A."/>
            <person name="Holcombe L.J."/>
            <person name="O'Flynn C."/>
        </authorList>
    </citation>
    <scope>NUCLEOTIDE SEQUENCE [LARGE SCALE GENOMIC DNA]</scope>
    <source>
        <strain evidence="10 11">OH887_COT-365</strain>
    </source>
</reference>
<keyword evidence="5 6" id="KW-0961">Cell wall biogenesis/degradation</keyword>
<keyword evidence="8" id="KW-0732">Signal</keyword>
<dbReference type="GO" id="GO:0018104">
    <property type="term" value="P:peptidoglycan-protein cross-linking"/>
    <property type="evidence" value="ECO:0007669"/>
    <property type="project" value="TreeGrafter"/>
</dbReference>
<dbReference type="SUPFAM" id="SSF47090">
    <property type="entry name" value="PGBD-like"/>
    <property type="match status" value="2"/>
</dbReference>
<feature type="chain" id="PRO_5039277575" evidence="8">
    <location>
        <begin position="20"/>
        <end position="378"/>
    </location>
</feature>
<feature type="active site" description="Proton donor/acceptor" evidence="6">
    <location>
        <position position="334"/>
    </location>
</feature>
<feature type="signal peptide" evidence="8">
    <location>
        <begin position="1"/>
        <end position="19"/>
    </location>
</feature>
<evidence type="ECO:0000256" key="8">
    <source>
        <dbReference type="SAM" id="SignalP"/>
    </source>
</evidence>
<evidence type="ECO:0000256" key="3">
    <source>
        <dbReference type="ARBA" id="ARBA00022960"/>
    </source>
</evidence>
<feature type="active site" description="Nucleophile" evidence="6">
    <location>
        <position position="351"/>
    </location>
</feature>
<dbReference type="InterPro" id="IPR036365">
    <property type="entry name" value="PGBD-like_sf"/>
</dbReference>
<dbReference type="UniPathway" id="UPA00219"/>
<gene>
    <name evidence="10" type="ORF">EII34_02260</name>
</gene>
<keyword evidence="3 6" id="KW-0133">Cell shape</keyword>
<dbReference type="CDD" id="cd16913">
    <property type="entry name" value="YkuD_like"/>
    <property type="match status" value="1"/>
</dbReference>
<feature type="region of interest" description="Disordered" evidence="7">
    <location>
        <begin position="233"/>
        <end position="253"/>
    </location>
</feature>
<dbReference type="InterPro" id="IPR002477">
    <property type="entry name" value="Peptidoglycan-bd-like"/>
</dbReference>
<dbReference type="Proteomes" id="UP000280819">
    <property type="component" value="Unassembled WGS sequence"/>
</dbReference>
<evidence type="ECO:0000256" key="4">
    <source>
        <dbReference type="ARBA" id="ARBA00022984"/>
    </source>
</evidence>
<organism evidence="10 11">
    <name type="scientific">Arachnia propionica</name>
    <dbReference type="NCBI Taxonomy" id="1750"/>
    <lineage>
        <taxon>Bacteria</taxon>
        <taxon>Bacillati</taxon>
        <taxon>Actinomycetota</taxon>
        <taxon>Actinomycetes</taxon>
        <taxon>Propionibacteriales</taxon>
        <taxon>Propionibacteriaceae</taxon>
        <taxon>Arachnia</taxon>
    </lineage>
</organism>
<dbReference type="EMBL" id="RQZG01000001">
    <property type="protein sequence ID" value="RRD07330.1"/>
    <property type="molecule type" value="Genomic_DNA"/>
</dbReference>
<evidence type="ECO:0000256" key="7">
    <source>
        <dbReference type="SAM" id="MobiDB-lite"/>
    </source>
</evidence>
<keyword evidence="4 6" id="KW-0573">Peptidoglycan synthesis</keyword>